<evidence type="ECO:0000256" key="3">
    <source>
        <dbReference type="ARBA" id="ARBA00009188"/>
    </source>
</evidence>
<dbReference type="GO" id="GO:0042407">
    <property type="term" value="P:cristae formation"/>
    <property type="evidence" value="ECO:0007669"/>
    <property type="project" value="InterPro"/>
</dbReference>
<keyword evidence="11" id="KW-0999">Mitochondrion inner membrane</keyword>
<reference evidence="12 13" key="1">
    <citation type="submission" date="2015-03" db="EMBL/GenBank/DDBJ databases">
        <title>RNA-seq based gene annotation and comparative genomics of four Zymoseptoria species reveal species-specific pathogenicity related genes and transposable element activity.</title>
        <authorList>
            <person name="Grandaubert J."/>
            <person name="Bhattacharyya A."/>
            <person name="Stukenbrock E.H."/>
        </authorList>
    </citation>
    <scope>NUCLEOTIDE SEQUENCE [LARGE SCALE GENOMIC DNA]</scope>
    <source>
        <strain evidence="12 13">Zb18110</strain>
    </source>
</reference>
<evidence type="ECO:0000256" key="6">
    <source>
        <dbReference type="ARBA" id="ARBA00022989"/>
    </source>
</evidence>
<evidence type="ECO:0000313" key="12">
    <source>
        <dbReference type="EMBL" id="KJX95968.1"/>
    </source>
</evidence>
<comment type="caution">
    <text evidence="12">The sequence shown here is derived from an EMBL/GenBank/DDBJ whole genome shotgun (WGS) entry which is preliminary data.</text>
</comment>
<dbReference type="Proteomes" id="UP000033647">
    <property type="component" value="Unassembled WGS sequence"/>
</dbReference>
<comment type="similarity">
    <text evidence="3 11">Belongs to the MICOS complex subunit Mic12 family.</text>
</comment>
<dbReference type="Pfam" id="PF17050">
    <property type="entry name" value="AIM5"/>
    <property type="match status" value="1"/>
</dbReference>
<comment type="function">
    <text evidence="1 11">Component of the MICOS complex, a large protein complex of the mitochondrial inner membrane that plays crucial roles in the maintenance of crista junctions, inner membrane architecture, and formation of contact sites to the outer membrane.</text>
</comment>
<evidence type="ECO:0000256" key="8">
    <source>
        <dbReference type="ARBA" id="ARBA00023136"/>
    </source>
</evidence>
<evidence type="ECO:0000256" key="7">
    <source>
        <dbReference type="ARBA" id="ARBA00023128"/>
    </source>
</evidence>
<name>A0A0F4GEY0_9PEZI</name>
<dbReference type="EMBL" id="LAFY01000843">
    <property type="protein sequence ID" value="KJX95968.1"/>
    <property type="molecule type" value="Genomic_DNA"/>
</dbReference>
<dbReference type="GO" id="GO:0061617">
    <property type="term" value="C:MICOS complex"/>
    <property type="evidence" value="ECO:0007669"/>
    <property type="project" value="UniProtKB-UniRule"/>
</dbReference>
<keyword evidence="7 11" id="KW-0496">Mitochondrion</keyword>
<evidence type="ECO:0000256" key="9">
    <source>
        <dbReference type="ARBA" id="ARBA00032159"/>
    </source>
</evidence>
<sequence>MGFTSGFLGGLTLTTTLLYLTTTLHSRNRAHQALLLRQQQLILDNIHSPAPENPSPPAREVRVGLMETAKDKWNKELEENVKRLQKQDWAGIRDQMEEGVANVWRRAFRKGTEVVEEVGK</sequence>
<accession>A0A0F4GEY0</accession>
<protein>
    <recommendedName>
        <fullName evidence="4 11">MICOS complex subunit MIC12</fullName>
    </recommendedName>
    <alternativeName>
        <fullName evidence="10 11">Altered inheritance of mitochondria protein 5, mitochondrial</fullName>
    </alternativeName>
    <alternativeName>
        <fullName evidence="9 11">Found in mitochondrial proteome protein 51</fullName>
    </alternativeName>
</protein>
<proteinExistence type="inferred from homology"/>
<evidence type="ECO:0000256" key="4">
    <source>
        <dbReference type="ARBA" id="ARBA00018170"/>
    </source>
</evidence>
<evidence type="ECO:0000256" key="11">
    <source>
        <dbReference type="RuleBase" id="RU363010"/>
    </source>
</evidence>
<evidence type="ECO:0000256" key="5">
    <source>
        <dbReference type="ARBA" id="ARBA00022692"/>
    </source>
</evidence>
<keyword evidence="8" id="KW-0472">Membrane</keyword>
<evidence type="ECO:0000256" key="2">
    <source>
        <dbReference type="ARBA" id="ARBA00004370"/>
    </source>
</evidence>
<gene>
    <name evidence="12" type="ORF">TI39_contig851g00020</name>
</gene>
<dbReference type="AlphaFoldDB" id="A0A0F4GEY0"/>
<comment type="subunit">
    <text evidence="11">Component of the mitochondrial contact site and cristae organizing system (MICOS) complex.</text>
</comment>
<dbReference type="GO" id="GO:0044284">
    <property type="term" value="C:mitochondrial crista junction"/>
    <property type="evidence" value="ECO:0007669"/>
    <property type="project" value="InterPro"/>
</dbReference>
<keyword evidence="6" id="KW-1133">Transmembrane helix</keyword>
<evidence type="ECO:0000256" key="10">
    <source>
        <dbReference type="ARBA" id="ARBA00032985"/>
    </source>
</evidence>
<evidence type="ECO:0000256" key="1">
    <source>
        <dbReference type="ARBA" id="ARBA00002689"/>
    </source>
</evidence>
<dbReference type="InterPro" id="IPR031463">
    <property type="entry name" value="Mic12"/>
</dbReference>
<evidence type="ECO:0000313" key="13">
    <source>
        <dbReference type="Proteomes" id="UP000033647"/>
    </source>
</evidence>
<keyword evidence="13" id="KW-1185">Reference proteome</keyword>
<organism evidence="12 13">
    <name type="scientific">Zymoseptoria brevis</name>
    <dbReference type="NCBI Taxonomy" id="1047168"/>
    <lineage>
        <taxon>Eukaryota</taxon>
        <taxon>Fungi</taxon>
        <taxon>Dikarya</taxon>
        <taxon>Ascomycota</taxon>
        <taxon>Pezizomycotina</taxon>
        <taxon>Dothideomycetes</taxon>
        <taxon>Dothideomycetidae</taxon>
        <taxon>Mycosphaerellales</taxon>
        <taxon>Mycosphaerellaceae</taxon>
        <taxon>Zymoseptoria</taxon>
    </lineage>
</organism>
<dbReference type="OrthoDB" id="4037694at2759"/>
<comment type="subcellular location">
    <subcellularLocation>
        <location evidence="2">Membrane</location>
    </subcellularLocation>
    <subcellularLocation>
        <location evidence="11">Mitochondrion inner membrane</location>
        <topology evidence="11">Single-pass membrane protein</topology>
    </subcellularLocation>
</comment>
<keyword evidence="5" id="KW-0812">Transmembrane</keyword>